<dbReference type="SUPFAM" id="SSF56645">
    <property type="entry name" value="Acyl-CoA dehydrogenase NM domain-like"/>
    <property type="match status" value="1"/>
</dbReference>
<evidence type="ECO:0000259" key="10">
    <source>
        <dbReference type="Pfam" id="PF00441"/>
    </source>
</evidence>
<comment type="similarity">
    <text evidence="2 9">Belongs to the acyl-CoA dehydrogenase family.</text>
</comment>
<dbReference type="InterPro" id="IPR013786">
    <property type="entry name" value="AcylCoA_DH/ox_N"/>
</dbReference>
<dbReference type="Gene3D" id="2.40.110.10">
    <property type="entry name" value="Butyryl-CoA Dehydrogenase, subunit A, domain 2"/>
    <property type="match status" value="1"/>
</dbReference>
<dbReference type="OrthoDB" id="9765339at2"/>
<dbReference type="PROSITE" id="PS00072">
    <property type="entry name" value="ACYL_COA_DH_1"/>
    <property type="match status" value="1"/>
</dbReference>
<dbReference type="GO" id="GO:0050660">
    <property type="term" value="F:flavin adenine dinucleotide binding"/>
    <property type="evidence" value="ECO:0007669"/>
    <property type="project" value="InterPro"/>
</dbReference>
<dbReference type="InParanoid" id="A0A0D2JPG3"/>
<keyword evidence="4 9" id="KW-0285">Flavoprotein</keyword>
<dbReference type="Proteomes" id="UP000032233">
    <property type="component" value="Unassembled WGS sequence"/>
</dbReference>
<dbReference type="InterPro" id="IPR009100">
    <property type="entry name" value="AcylCoA_DH/oxidase_NM_dom_sf"/>
</dbReference>
<dbReference type="PATRIC" id="fig|1429043.3.peg.5102"/>
<keyword evidence="6 9" id="KW-0560">Oxidoreductase</keyword>
<evidence type="ECO:0000256" key="8">
    <source>
        <dbReference type="ARBA" id="ARBA00072305"/>
    </source>
</evidence>
<protein>
    <recommendedName>
        <fullName evidence="8">Cyclohex-1-ene-1-carbonyl-CoA dehydrogenase</fullName>
        <ecNumber evidence="7">1.3.8.10</ecNumber>
    </recommendedName>
</protein>
<dbReference type="Pfam" id="PF02771">
    <property type="entry name" value="Acyl-CoA_dh_N"/>
    <property type="match status" value="1"/>
</dbReference>
<dbReference type="PANTHER" id="PTHR43884:SF12">
    <property type="entry name" value="ISOVALERYL-COA DEHYDROGENASE, MITOCHONDRIAL-RELATED"/>
    <property type="match status" value="1"/>
</dbReference>
<evidence type="ECO:0000256" key="2">
    <source>
        <dbReference type="ARBA" id="ARBA00009347"/>
    </source>
</evidence>
<dbReference type="PANTHER" id="PTHR43884">
    <property type="entry name" value="ACYL-COA DEHYDROGENASE"/>
    <property type="match status" value="1"/>
</dbReference>
<comment type="caution">
    <text evidence="13">The sequence shown here is derived from an EMBL/GenBank/DDBJ whole genome shotgun (WGS) entry which is preliminary data.</text>
</comment>
<comment type="cofactor">
    <cofactor evidence="1 9">
        <name>FAD</name>
        <dbReference type="ChEBI" id="CHEBI:57692"/>
    </cofactor>
</comment>
<dbReference type="Gene3D" id="1.20.140.10">
    <property type="entry name" value="Butyryl-CoA Dehydrogenase, subunit A, domain 3"/>
    <property type="match status" value="1"/>
</dbReference>
<dbReference type="EC" id="1.3.8.10" evidence="7"/>
<keyword evidence="5 9" id="KW-0274">FAD</keyword>
<evidence type="ECO:0000313" key="14">
    <source>
        <dbReference type="Proteomes" id="UP000032233"/>
    </source>
</evidence>
<evidence type="ECO:0000256" key="1">
    <source>
        <dbReference type="ARBA" id="ARBA00001974"/>
    </source>
</evidence>
<evidence type="ECO:0000256" key="6">
    <source>
        <dbReference type="ARBA" id="ARBA00023002"/>
    </source>
</evidence>
<dbReference type="Pfam" id="PF02770">
    <property type="entry name" value="Acyl-CoA_dh_M"/>
    <property type="match status" value="1"/>
</dbReference>
<feature type="domain" description="Acyl-CoA dehydrogenase/oxidase N-terminal" evidence="12">
    <location>
        <begin position="6"/>
        <end position="117"/>
    </location>
</feature>
<dbReference type="InterPro" id="IPR046373">
    <property type="entry name" value="Acyl-CoA_Oxase/DH_mid-dom_sf"/>
</dbReference>
<dbReference type="Gene3D" id="1.10.540.10">
    <property type="entry name" value="Acyl-CoA dehydrogenase/oxidase, N-terminal domain"/>
    <property type="match status" value="1"/>
</dbReference>
<reference evidence="13 14" key="1">
    <citation type="submission" date="2013-11" db="EMBL/GenBank/DDBJ databases">
        <title>Metagenomic analysis of a methanogenic consortium involved in long chain n-alkane degradation.</title>
        <authorList>
            <person name="Davidova I.A."/>
            <person name="Callaghan A.V."/>
            <person name="Wawrik B."/>
            <person name="Pruitt S."/>
            <person name="Marks C."/>
            <person name="Duncan K.E."/>
            <person name="Suflita J.M."/>
        </authorList>
    </citation>
    <scope>NUCLEOTIDE SEQUENCE [LARGE SCALE GENOMIC DNA]</scope>
    <source>
        <strain evidence="13 14">SPR</strain>
    </source>
</reference>
<comment type="subunit">
    <text evidence="3">Homotetramer.</text>
</comment>
<dbReference type="PROSITE" id="PS00073">
    <property type="entry name" value="ACYL_COA_DH_2"/>
    <property type="match status" value="1"/>
</dbReference>
<feature type="domain" description="Acyl-CoA dehydrogenase/oxidase C-terminal" evidence="10">
    <location>
        <begin position="228"/>
        <end position="377"/>
    </location>
</feature>
<evidence type="ECO:0000256" key="5">
    <source>
        <dbReference type="ARBA" id="ARBA00022827"/>
    </source>
</evidence>
<dbReference type="InterPro" id="IPR037069">
    <property type="entry name" value="AcylCoA_DH/ox_N_sf"/>
</dbReference>
<dbReference type="AlphaFoldDB" id="A0A0D2JPG3"/>
<dbReference type="InterPro" id="IPR006089">
    <property type="entry name" value="Acyl-CoA_DH_CS"/>
</dbReference>
<dbReference type="InterPro" id="IPR009075">
    <property type="entry name" value="AcylCo_DH/oxidase_C"/>
</dbReference>
<dbReference type="RefSeq" id="WP_044351950.1">
    <property type="nucleotide sequence ID" value="NZ_AZAC01000056.1"/>
</dbReference>
<dbReference type="Pfam" id="PF00441">
    <property type="entry name" value="Acyl-CoA_dh_1"/>
    <property type="match status" value="1"/>
</dbReference>
<name>A0A0D2JPG3_9BACT</name>
<dbReference type="EMBL" id="AZAC01000056">
    <property type="protein sequence ID" value="KIX11375.1"/>
    <property type="molecule type" value="Genomic_DNA"/>
</dbReference>
<organism evidence="13 14">
    <name type="scientific">Dethiosulfatarculus sandiegensis</name>
    <dbReference type="NCBI Taxonomy" id="1429043"/>
    <lineage>
        <taxon>Bacteria</taxon>
        <taxon>Pseudomonadati</taxon>
        <taxon>Thermodesulfobacteriota</taxon>
        <taxon>Desulfarculia</taxon>
        <taxon>Desulfarculales</taxon>
        <taxon>Desulfarculaceae</taxon>
        <taxon>Dethiosulfatarculus</taxon>
    </lineage>
</organism>
<accession>A0A0D2JPG3</accession>
<dbReference type="InterPro" id="IPR036250">
    <property type="entry name" value="AcylCo_DH-like_C"/>
</dbReference>
<evidence type="ECO:0000256" key="9">
    <source>
        <dbReference type="RuleBase" id="RU362125"/>
    </source>
</evidence>
<dbReference type="FunFam" id="1.10.540.10:FF:000002">
    <property type="entry name" value="Acyl-CoA dehydrogenase FadE19"/>
    <property type="match status" value="1"/>
</dbReference>
<evidence type="ECO:0000259" key="11">
    <source>
        <dbReference type="Pfam" id="PF02770"/>
    </source>
</evidence>
<dbReference type="FunCoup" id="A0A0D2JPG3">
    <property type="interactions" value="470"/>
</dbReference>
<proteinExistence type="inferred from homology"/>
<evidence type="ECO:0000256" key="3">
    <source>
        <dbReference type="ARBA" id="ARBA00011881"/>
    </source>
</evidence>
<sequence length="385" mass="42121">MDYFLTEEQLMIRDLARQIAEERIKPVRAELDEKEEFPHKIIKALAQADLFGLIIPEEYGGLGGGCMDNVICVEELSRACVGCSTTYAATFLGAYPILLFGNKEQKEKYLPLIATGEKLAAFALTESAAGSDASAIKTEARKEGDEYVLNGTKQWITNGGEADVYTVVAITDRSKGPRGASCFIVERGDPGFSFGKKETKLGIRASITSELVFQDCRIPADRLVSREGMGFVVAMRTFDQSRPGVGAQAVGLAQGALDEAAGFARVRKQFGKPIINFQAVAHMLADMATKTEAARALVYNVARYVDSGAKDTSKVSAMAKMFPTDVAMEVSTNAVQVMGGHGYMRDYPVEKMMRDAKILQIYEGTNQIQRNVIGQELNKEYGRRK</sequence>
<dbReference type="SUPFAM" id="SSF47203">
    <property type="entry name" value="Acyl-CoA dehydrogenase C-terminal domain-like"/>
    <property type="match status" value="1"/>
</dbReference>
<dbReference type="STRING" id="1429043.X474_24130"/>
<dbReference type="InterPro" id="IPR006091">
    <property type="entry name" value="Acyl-CoA_Oxase/DH_mid-dom"/>
</dbReference>
<dbReference type="PIRSF" id="PIRSF016578">
    <property type="entry name" value="HsaA"/>
    <property type="match status" value="1"/>
</dbReference>
<dbReference type="FunFam" id="1.20.140.10:FF:000004">
    <property type="entry name" value="Acyl-CoA dehydrogenase FadE25"/>
    <property type="match status" value="1"/>
</dbReference>
<gene>
    <name evidence="13" type="ORF">X474_24130</name>
</gene>
<feature type="domain" description="Acyl-CoA oxidase/dehydrogenase middle" evidence="11">
    <location>
        <begin position="121"/>
        <end position="216"/>
    </location>
</feature>
<evidence type="ECO:0000259" key="12">
    <source>
        <dbReference type="Pfam" id="PF02771"/>
    </source>
</evidence>
<dbReference type="GO" id="GO:0003995">
    <property type="term" value="F:acyl-CoA dehydrogenase activity"/>
    <property type="evidence" value="ECO:0007669"/>
    <property type="project" value="InterPro"/>
</dbReference>
<evidence type="ECO:0000256" key="7">
    <source>
        <dbReference type="ARBA" id="ARBA00066362"/>
    </source>
</evidence>
<dbReference type="FunFam" id="2.40.110.10:FF:000001">
    <property type="entry name" value="Acyl-CoA dehydrogenase, mitochondrial"/>
    <property type="match status" value="1"/>
</dbReference>
<evidence type="ECO:0000313" key="13">
    <source>
        <dbReference type="EMBL" id="KIX11375.1"/>
    </source>
</evidence>
<keyword evidence="14" id="KW-1185">Reference proteome</keyword>
<evidence type="ECO:0000256" key="4">
    <source>
        <dbReference type="ARBA" id="ARBA00022630"/>
    </source>
</evidence>